<evidence type="ECO:0000256" key="1">
    <source>
        <dbReference type="SAM" id="Coils"/>
    </source>
</evidence>
<protein>
    <submittedName>
        <fullName evidence="3">Uncharacterized protein</fullName>
    </submittedName>
</protein>
<reference evidence="3 4" key="1">
    <citation type="journal article" date="2021" name="Nat. Plants">
        <title>The Taxus genome provides insights into paclitaxel biosynthesis.</title>
        <authorList>
            <person name="Xiong X."/>
            <person name="Gou J."/>
            <person name="Liao Q."/>
            <person name="Li Y."/>
            <person name="Zhou Q."/>
            <person name="Bi G."/>
            <person name="Li C."/>
            <person name="Du R."/>
            <person name="Wang X."/>
            <person name="Sun T."/>
            <person name="Guo L."/>
            <person name="Liang H."/>
            <person name="Lu P."/>
            <person name="Wu Y."/>
            <person name="Zhang Z."/>
            <person name="Ro D.K."/>
            <person name="Shang Y."/>
            <person name="Huang S."/>
            <person name="Yan J."/>
        </authorList>
    </citation>
    <scope>NUCLEOTIDE SEQUENCE [LARGE SCALE GENOMIC DNA]</scope>
    <source>
        <strain evidence="3">Ta-2019</strain>
    </source>
</reference>
<feature type="coiled-coil region" evidence="1">
    <location>
        <begin position="29"/>
        <end position="56"/>
    </location>
</feature>
<keyword evidence="1" id="KW-0175">Coiled coil</keyword>
<gene>
    <name evidence="3" type="ORF">KI387_044305</name>
</gene>
<keyword evidence="4" id="KW-1185">Reference proteome</keyword>
<feature type="region of interest" description="Disordered" evidence="2">
    <location>
        <begin position="73"/>
        <end position="92"/>
    </location>
</feature>
<dbReference type="Proteomes" id="UP000824469">
    <property type="component" value="Unassembled WGS sequence"/>
</dbReference>
<evidence type="ECO:0000313" key="4">
    <source>
        <dbReference type="Proteomes" id="UP000824469"/>
    </source>
</evidence>
<feature type="compositionally biased region" description="Polar residues" evidence="2">
    <location>
        <begin position="79"/>
        <end position="92"/>
    </location>
</feature>
<feature type="non-terminal residue" evidence="3">
    <location>
        <position position="92"/>
    </location>
</feature>
<evidence type="ECO:0000256" key="2">
    <source>
        <dbReference type="SAM" id="MobiDB-lite"/>
    </source>
</evidence>
<proteinExistence type="predicted"/>
<sequence length="92" mass="10617">MYMWTMEKLSKQEKLNDLEAYNHQIQEDNALLRSMYYSLEEECEKLKTELKSKDELLAMLQIGGDAKGKNKSIWKLGHSSPTSARSDSEIST</sequence>
<evidence type="ECO:0000313" key="3">
    <source>
        <dbReference type="EMBL" id="KAH9332161.1"/>
    </source>
</evidence>
<name>A0AA38H0L7_TAXCH</name>
<organism evidence="3 4">
    <name type="scientific">Taxus chinensis</name>
    <name type="common">Chinese yew</name>
    <name type="synonym">Taxus wallichiana var. chinensis</name>
    <dbReference type="NCBI Taxonomy" id="29808"/>
    <lineage>
        <taxon>Eukaryota</taxon>
        <taxon>Viridiplantae</taxon>
        <taxon>Streptophyta</taxon>
        <taxon>Embryophyta</taxon>
        <taxon>Tracheophyta</taxon>
        <taxon>Spermatophyta</taxon>
        <taxon>Pinopsida</taxon>
        <taxon>Pinidae</taxon>
        <taxon>Conifers II</taxon>
        <taxon>Cupressales</taxon>
        <taxon>Taxaceae</taxon>
        <taxon>Taxus</taxon>
    </lineage>
</organism>
<comment type="caution">
    <text evidence="3">The sequence shown here is derived from an EMBL/GenBank/DDBJ whole genome shotgun (WGS) entry which is preliminary data.</text>
</comment>
<dbReference type="EMBL" id="JAHRHJ020000001">
    <property type="protein sequence ID" value="KAH9332161.1"/>
    <property type="molecule type" value="Genomic_DNA"/>
</dbReference>
<accession>A0AA38H0L7</accession>
<dbReference type="AlphaFoldDB" id="A0AA38H0L7"/>